<dbReference type="GO" id="GO:0006401">
    <property type="term" value="P:RNA catabolic process"/>
    <property type="evidence" value="ECO:0007669"/>
    <property type="project" value="UniProtKB-ARBA"/>
</dbReference>
<dbReference type="InterPro" id="IPR012677">
    <property type="entry name" value="Nucleotide-bd_a/b_plait_sf"/>
</dbReference>
<name>A0A066VGI3_TILAU</name>
<dbReference type="InterPro" id="IPR001841">
    <property type="entry name" value="Znf_RING"/>
</dbReference>
<dbReference type="SUPFAM" id="SSF57850">
    <property type="entry name" value="RING/U-box"/>
    <property type="match status" value="1"/>
</dbReference>
<dbReference type="AlphaFoldDB" id="A0A066VGI3"/>
<dbReference type="FunFam" id="3.30.70.330:FF:000257">
    <property type="entry name" value="CCR4-NOT core complex subunit Not4"/>
    <property type="match status" value="1"/>
</dbReference>
<feature type="compositionally biased region" description="Polar residues" evidence="14">
    <location>
        <begin position="885"/>
        <end position="902"/>
    </location>
</feature>
<dbReference type="InterPro" id="IPR034261">
    <property type="entry name" value="CNOT4_RRM"/>
</dbReference>
<dbReference type="PROSITE" id="PS50102">
    <property type="entry name" value="RRM"/>
    <property type="match status" value="1"/>
</dbReference>
<comment type="subcellular location">
    <subcellularLocation>
        <location evidence="1">Nucleus</location>
    </subcellularLocation>
</comment>
<dbReference type="OMA" id="ACTYLHE"/>
<organism evidence="17 18">
    <name type="scientific">Tilletiaria anomala (strain ATCC 24038 / CBS 436.72 / UBC 951)</name>
    <dbReference type="NCBI Taxonomy" id="1037660"/>
    <lineage>
        <taxon>Eukaryota</taxon>
        <taxon>Fungi</taxon>
        <taxon>Dikarya</taxon>
        <taxon>Basidiomycota</taxon>
        <taxon>Ustilaginomycotina</taxon>
        <taxon>Exobasidiomycetes</taxon>
        <taxon>Georgefischeriales</taxon>
        <taxon>Tilletiariaceae</taxon>
        <taxon>Tilletiaria</taxon>
    </lineage>
</organism>
<feature type="region of interest" description="Disordered" evidence="14">
    <location>
        <begin position="492"/>
        <end position="583"/>
    </location>
</feature>
<feature type="compositionally biased region" description="Low complexity" evidence="14">
    <location>
        <begin position="926"/>
        <end position="960"/>
    </location>
</feature>
<feature type="compositionally biased region" description="Low complexity" evidence="14">
    <location>
        <begin position="815"/>
        <end position="828"/>
    </location>
</feature>
<feature type="coiled-coil region" evidence="13">
    <location>
        <begin position="129"/>
        <end position="167"/>
    </location>
</feature>
<feature type="compositionally biased region" description="Basic and acidic residues" evidence="14">
    <location>
        <begin position="535"/>
        <end position="574"/>
    </location>
</feature>
<reference evidence="17 18" key="1">
    <citation type="submission" date="2014-05" db="EMBL/GenBank/DDBJ databases">
        <title>Draft genome sequence of a rare smut relative, Tilletiaria anomala UBC 951.</title>
        <authorList>
            <consortium name="DOE Joint Genome Institute"/>
            <person name="Toome M."/>
            <person name="Kuo A."/>
            <person name="Henrissat B."/>
            <person name="Lipzen A."/>
            <person name="Tritt A."/>
            <person name="Yoshinaga Y."/>
            <person name="Zane M."/>
            <person name="Barry K."/>
            <person name="Grigoriev I.V."/>
            <person name="Spatafora J.W."/>
            <person name="Aimea M.C."/>
        </authorList>
    </citation>
    <scope>NUCLEOTIDE SEQUENCE [LARGE SCALE GENOMIC DNA]</scope>
    <source>
        <strain evidence="17 18">UBC 951</strain>
    </source>
</reference>
<dbReference type="RefSeq" id="XP_013241011.1">
    <property type="nucleotide sequence ID" value="XM_013385557.1"/>
</dbReference>
<dbReference type="Proteomes" id="UP000027361">
    <property type="component" value="Unassembled WGS sequence"/>
</dbReference>
<dbReference type="PANTHER" id="PTHR12603">
    <property type="entry name" value="CCR4-NOT TRANSCRIPTION COMPLEX RELATED"/>
    <property type="match status" value="1"/>
</dbReference>
<evidence type="ECO:0000313" key="17">
    <source>
        <dbReference type="EMBL" id="KDN39398.1"/>
    </source>
</evidence>
<keyword evidence="18" id="KW-1185">Reference proteome</keyword>
<dbReference type="GO" id="GO:0003723">
    <property type="term" value="F:RNA binding"/>
    <property type="evidence" value="ECO:0007669"/>
    <property type="project" value="UniProtKB-UniRule"/>
</dbReference>
<dbReference type="Gene3D" id="3.30.40.10">
    <property type="entry name" value="Zinc/RING finger domain, C3HC4 (zinc finger)"/>
    <property type="match status" value="1"/>
</dbReference>
<dbReference type="SMART" id="SM00361">
    <property type="entry name" value="RRM_1"/>
    <property type="match status" value="1"/>
</dbReference>
<evidence type="ECO:0000256" key="13">
    <source>
        <dbReference type="SAM" id="Coils"/>
    </source>
</evidence>
<evidence type="ECO:0000256" key="2">
    <source>
        <dbReference type="ARBA" id="ARBA00022491"/>
    </source>
</evidence>
<dbReference type="SUPFAM" id="SSF54928">
    <property type="entry name" value="RNA-binding domain, RBD"/>
    <property type="match status" value="1"/>
</dbReference>
<dbReference type="HOGENOM" id="CLU_294588_0_0_1"/>
<feature type="region of interest" description="Disordered" evidence="14">
    <location>
        <begin position="752"/>
        <end position="801"/>
    </location>
</feature>
<feature type="region of interest" description="Disordered" evidence="14">
    <location>
        <begin position="318"/>
        <end position="398"/>
    </location>
</feature>
<dbReference type="GO" id="GO:0030015">
    <property type="term" value="C:CCR4-NOT core complex"/>
    <property type="evidence" value="ECO:0007669"/>
    <property type="project" value="UniProtKB-ARBA"/>
</dbReference>
<feature type="compositionally biased region" description="Low complexity" evidence="14">
    <location>
        <begin position="31"/>
        <end position="41"/>
    </location>
</feature>
<dbReference type="InterPro" id="IPR039780">
    <property type="entry name" value="Mot2"/>
</dbReference>
<dbReference type="InParanoid" id="A0A066VGI3"/>
<evidence type="ECO:0000259" key="16">
    <source>
        <dbReference type="PROSITE" id="PS50102"/>
    </source>
</evidence>
<dbReference type="InterPro" id="IPR000504">
    <property type="entry name" value="RRM_dom"/>
</dbReference>
<dbReference type="InterPro" id="IPR035979">
    <property type="entry name" value="RBD_domain_sf"/>
</dbReference>
<keyword evidence="10" id="KW-0539">Nucleus</keyword>
<dbReference type="PROSITE" id="PS50089">
    <property type="entry name" value="ZF_RING_2"/>
    <property type="match status" value="1"/>
</dbReference>
<comment type="caution">
    <text evidence="17">The sequence shown here is derived from an EMBL/GenBank/DDBJ whole genome shotgun (WGS) entry which is preliminary data.</text>
</comment>
<feature type="domain" description="RRM" evidence="16">
    <location>
        <begin position="167"/>
        <end position="259"/>
    </location>
</feature>
<dbReference type="InterPro" id="IPR039515">
    <property type="entry name" value="NOT4_mRING-HC-C4C4"/>
</dbReference>
<evidence type="ECO:0000313" key="18">
    <source>
        <dbReference type="Proteomes" id="UP000027361"/>
    </source>
</evidence>
<dbReference type="GO" id="GO:0051254">
    <property type="term" value="P:positive regulation of RNA metabolic process"/>
    <property type="evidence" value="ECO:0007669"/>
    <property type="project" value="UniProtKB-ARBA"/>
</dbReference>
<dbReference type="GO" id="GO:0005634">
    <property type="term" value="C:nucleus"/>
    <property type="evidence" value="ECO:0007669"/>
    <property type="project" value="UniProtKB-SubCell"/>
</dbReference>
<evidence type="ECO:0000256" key="11">
    <source>
        <dbReference type="PROSITE-ProRule" id="PRU00175"/>
    </source>
</evidence>
<evidence type="ECO:0000256" key="9">
    <source>
        <dbReference type="ARBA" id="ARBA00023163"/>
    </source>
</evidence>
<accession>A0A066VGI3</accession>
<keyword evidence="4 11" id="KW-0863">Zinc-finger</keyword>
<protein>
    <recommendedName>
        <fullName evidence="19">RING-type domain-containing protein</fullName>
    </recommendedName>
</protein>
<feature type="compositionally biased region" description="Basic and acidic residues" evidence="14">
    <location>
        <begin position="1057"/>
        <end position="1067"/>
    </location>
</feature>
<evidence type="ECO:0000256" key="10">
    <source>
        <dbReference type="ARBA" id="ARBA00023242"/>
    </source>
</evidence>
<keyword evidence="8 13" id="KW-0175">Coiled coil</keyword>
<feature type="region of interest" description="Disordered" evidence="14">
    <location>
        <begin position="1019"/>
        <end position="1067"/>
    </location>
</feature>
<dbReference type="GO" id="GO:0010629">
    <property type="term" value="P:negative regulation of gene expression"/>
    <property type="evidence" value="ECO:0007669"/>
    <property type="project" value="UniProtKB-ARBA"/>
</dbReference>
<feature type="domain" description="RING-type" evidence="15">
    <location>
        <begin position="72"/>
        <end position="115"/>
    </location>
</feature>
<feature type="region of interest" description="Disordered" evidence="14">
    <location>
        <begin position="1"/>
        <end position="50"/>
    </location>
</feature>
<evidence type="ECO:0000256" key="1">
    <source>
        <dbReference type="ARBA" id="ARBA00004123"/>
    </source>
</evidence>
<dbReference type="GO" id="GO:0010557">
    <property type="term" value="P:positive regulation of macromolecule biosynthetic process"/>
    <property type="evidence" value="ECO:0007669"/>
    <property type="project" value="UniProtKB-ARBA"/>
</dbReference>
<evidence type="ECO:0000256" key="8">
    <source>
        <dbReference type="ARBA" id="ARBA00023054"/>
    </source>
</evidence>
<dbReference type="GeneID" id="25261367"/>
<keyword evidence="2" id="KW-0678">Repressor</keyword>
<evidence type="ECO:0000256" key="5">
    <source>
        <dbReference type="ARBA" id="ARBA00022833"/>
    </source>
</evidence>
<feature type="region of interest" description="Disordered" evidence="14">
    <location>
        <begin position="815"/>
        <end position="857"/>
    </location>
</feature>
<evidence type="ECO:0000256" key="3">
    <source>
        <dbReference type="ARBA" id="ARBA00022723"/>
    </source>
</evidence>
<dbReference type="GO" id="GO:0016071">
    <property type="term" value="P:mRNA metabolic process"/>
    <property type="evidence" value="ECO:0007669"/>
    <property type="project" value="UniProtKB-ARBA"/>
</dbReference>
<dbReference type="InterPro" id="IPR003954">
    <property type="entry name" value="RRM_euk-type"/>
</dbReference>
<evidence type="ECO:0000256" key="7">
    <source>
        <dbReference type="ARBA" id="ARBA00023015"/>
    </source>
</evidence>
<keyword evidence="3" id="KW-0479">Metal-binding</keyword>
<proteinExistence type="predicted"/>
<feature type="compositionally biased region" description="Low complexity" evidence="14">
    <location>
        <begin position="328"/>
        <end position="342"/>
    </location>
</feature>
<feature type="region of interest" description="Disordered" evidence="14">
    <location>
        <begin position="879"/>
        <end position="965"/>
    </location>
</feature>
<keyword evidence="9" id="KW-0804">Transcription</keyword>
<dbReference type="CDD" id="cd12438">
    <property type="entry name" value="RRM_CNOT4"/>
    <property type="match status" value="1"/>
</dbReference>
<keyword evidence="7" id="KW-0805">Transcription regulation</keyword>
<feature type="region of interest" description="Disordered" evidence="14">
    <location>
        <begin position="426"/>
        <end position="452"/>
    </location>
</feature>
<feature type="compositionally biased region" description="Polar residues" evidence="14">
    <location>
        <begin position="350"/>
        <end position="368"/>
    </location>
</feature>
<evidence type="ECO:0000256" key="4">
    <source>
        <dbReference type="ARBA" id="ARBA00022771"/>
    </source>
</evidence>
<evidence type="ECO:0008006" key="19">
    <source>
        <dbReference type="Google" id="ProtNLM"/>
    </source>
</evidence>
<keyword evidence="5" id="KW-0862">Zinc</keyword>
<dbReference type="GO" id="GO:0061630">
    <property type="term" value="F:ubiquitin protein ligase activity"/>
    <property type="evidence" value="ECO:0007669"/>
    <property type="project" value="UniProtKB-ARBA"/>
</dbReference>
<dbReference type="OrthoDB" id="1923159at2759"/>
<evidence type="ECO:0000256" key="12">
    <source>
        <dbReference type="PROSITE-ProRule" id="PRU00176"/>
    </source>
</evidence>
<dbReference type="CDD" id="cd16618">
    <property type="entry name" value="mRING-HC-C4C4_CNOT4"/>
    <property type="match status" value="1"/>
</dbReference>
<evidence type="ECO:0000256" key="14">
    <source>
        <dbReference type="SAM" id="MobiDB-lite"/>
    </source>
</evidence>
<dbReference type="InterPro" id="IPR013083">
    <property type="entry name" value="Znf_RING/FYVE/PHD"/>
</dbReference>
<keyword evidence="6 12" id="KW-0694">RNA-binding</keyword>
<feature type="compositionally biased region" description="Basic and acidic residues" evidence="14">
    <location>
        <begin position="769"/>
        <end position="779"/>
    </location>
</feature>
<dbReference type="GO" id="GO:0008270">
    <property type="term" value="F:zinc ion binding"/>
    <property type="evidence" value="ECO:0007669"/>
    <property type="project" value="UniProtKB-KW"/>
</dbReference>
<sequence>MGGARDHHAHHVHAHGQQGHSHSQQHHSAPHEPSTSSSSGLPPAPTKFDASQAQACRLQDAYWSDDEEDMDCPLCLEEIDLSDVNFKPCPCGYQICRFCWHHIKQNLNGRCPACRRKYSDQTVEFTPMSAEEIKRLTQAKKQKEREKKELEQMNRKHLANMRVVQKNLVYVTGLSSKLAKEELIPTLRSQEYFGQYGRISKILISKRTTASKLVMGMQESAIGVYVTYYRKEDAARAIVAIDGTKGSDGKLIRASYGTTKYCTTYLRNLPCTNPACTYLHEPGEEADSFTKEDLSTLRHAAKDSERKASRPPLMATAVATGSERKDSVSSSSGHHSTHIGGSTAMPASGQAANHTASITLGLNESEGGSSALPKTASWGSTGTGVPPIKPPSLTNGIAITPTGLREQDLPPLSALITQQTSQVQQQQQQQVSKKNKQQQQQQNTTGKKQAAGDAAAAAASVAAAATTSPEPTSSAPASALVPAQKDIAGLADTAKASPQATSAKLTRTDSSRGSSTPVGPPPGLAAPPAATAGEADAKQSKDQKAKDKDKANGKDDALALAQGKEKDSAEDPKSKASGYQPSSKAQALIDDLHQRRSAPVQPSPFPDLDEIVLGSFSNGDFSFNLPDTLASGACTGAGIGSDSIRGFGGVGVGIGSVTGPGMGTALPAFAPFALAGGVGYSAACGLMDLGIGSPMLTAAGGVGAAAHGYGGARRAAAYSGSFDPFASAEDSKGAPFAAIDEMKRNLSDERGIAAAGNGAGGAAGGTTSDDDRAGSDQGKRGSRFSFTRKRDDQGSDNSFATSALNASLPSLTASATSAASSPALDTSPYSNGGRGDSFLNGSNNGSSSAASESQDASTLSRNFMSSVLGLKTDVTNVQEAGHGSSALSNDRPSSAGSHSQPHSGFPAQRSVGPHPQQVANGTRSWQEQQAAQAQQQHTAARMAAYPQAYEQQQQQRQPQQHPRERQQPLLAQLMASASQRRAENGHHVFGMPGQHAFGNGAGLNDMPFYDPSIMSIARGPQQQQQPPHLGAFRPMPGAAAYDFHAPPGFAPRNQTQRPHDRSPFTLS</sequence>
<feature type="compositionally biased region" description="Low complexity" evidence="14">
    <location>
        <begin position="836"/>
        <end position="857"/>
    </location>
</feature>
<dbReference type="GO" id="GO:0016567">
    <property type="term" value="P:protein ubiquitination"/>
    <property type="evidence" value="ECO:0007669"/>
    <property type="project" value="TreeGrafter"/>
</dbReference>
<dbReference type="Gene3D" id="3.30.70.330">
    <property type="match status" value="1"/>
</dbReference>
<gene>
    <name evidence="17" type="ORF">K437DRAFT_11953</name>
</gene>
<dbReference type="FunFam" id="3.30.40.10:FF:000006">
    <property type="entry name" value="CCR4-NOT transcription complex subunit 4"/>
    <property type="match status" value="1"/>
</dbReference>
<dbReference type="Pfam" id="PF14570">
    <property type="entry name" value="zf-RING_4"/>
    <property type="match status" value="1"/>
</dbReference>
<dbReference type="PANTHER" id="PTHR12603:SF0">
    <property type="entry name" value="CCR4-NOT TRANSCRIPTION COMPLEX SUBUNIT 4"/>
    <property type="match status" value="1"/>
</dbReference>
<feature type="compositionally biased region" description="Polar residues" evidence="14">
    <location>
        <begin position="496"/>
        <end position="505"/>
    </location>
</feature>
<dbReference type="STRING" id="1037660.A0A066VGI3"/>
<evidence type="ECO:0000259" key="15">
    <source>
        <dbReference type="PROSITE" id="PS50089"/>
    </source>
</evidence>
<dbReference type="EMBL" id="JMSN01000105">
    <property type="protein sequence ID" value="KDN39398.1"/>
    <property type="molecule type" value="Genomic_DNA"/>
</dbReference>
<evidence type="ECO:0000256" key="6">
    <source>
        <dbReference type="ARBA" id="ARBA00022884"/>
    </source>
</evidence>